<organism evidence="9 10">
    <name type="scientific">Pelistega ratti</name>
    <dbReference type="NCBI Taxonomy" id="2652177"/>
    <lineage>
        <taxon>Bacteria</taxon>
        <taxon>Pseudomonadati</taxon>
        <taxon>Pseudomonadota</taxon>
        <taxon>Betaproteobacteria</taxon>
        <taxon>Burkholderiales</taxon>
        <taxon>Alcaligenaceae</taxon>
        <taxon>Pelistega</taxon>
    </lineage>
</organism>
<keyword evidence="5" id="KW-0274">FAD</keyword>
<dbReference type="Pfam" id="PF01494">
    <property type="entry name" value="FAD_binding_3"/>
    <property type="match status" value="1"/>
</dbReference>
<proteinExistence type="inferred from homology"/>
<dbReference type="NCBIfam" id="NF006593">
    <property type="entry name" value="PRK09126.1"/>
    <property type="match status" value="1"/>
</dbReference>
<dbReference type="GO" id="GO:0004497">
    <property type="term" value="F:monooxygenase activity"/>
    <property type="evidence" value="ECO:0007669"/>
    <property type="project" value="UniProtKB-KW"/>
</dbReference>
<protein>
    <submittedName>
        <fullName evidence="9">5-demethoxyubiquinol-8 5-hydroxylase UbiM</fullName>
    </submittedName>
</protein>
<gene>
    <name evidence="9" type="primary">ubiM</name>
    <name evidence="9" type="ORF">F9B74_03590</name>
</gene>
<dbReference type="InterPro" id="IPR002938">
    <property type="entry name" value="FAD-bd"/>
</dbReference>
<feature type="domain" description="FAD-binding" evidence="8">
    <location>
        <begin position="5"/>
        <end position="340"/>
    </location>
</feature>
<keyword evidence="4" id="KW-0285">Flavoprotein</keyword>
<keyword evidence="10" id="KW-1185">Reference proteome</keyword>
<comment type="cofactor">
    <cofactor evidence="1">
        <name>FAD</name>
        <dbReference type="ChEBI" id="CHEBI:57692"/>
    </cofactor>
</comment>
<sequence>MSFDADIIVVGAGPAGLAFCRTLAQSPLKVLLLEKQEEENIKNPAFDGREIAITHSSRQSMQQLNIWQHLPKDEIYLLRDAKVFNGTSDYQLHFEEKNPRIPGEGLGFLIPNHCIRQASYQAVKEQNNVQIRYGLGVKDVALNEQGATVTLDNGEQISARLVVAADSRFSNTRRKMGIGADWNDFGRTVHVFRMRHTKSNEHTAFECFHYGRTLAILPLEEHLSSCVVTIDTHRSHEITDLTPEQLAQSIMNQLGHKLGDMHMEETLVSYPLVGVHAKTFYGVSCAVIGDAAVGMHPVTAQGYNLGLQSAMILGGLITEAALAGQDIAAPSLLAKYERKHMLSTRALYHGTNFVVKLFTTENAPAKLLRSAVMRISNNLPPVKYLITRQLTHI</sequence>
<evidence type="ECO:0000256" key="5">
    <source>
        <dbReference type="ARBA" id="ARBA00022827"/>
    </source>
</evidence>
<dbReference type="PANTHER" id="PTHR43876:SF25">
    <property type="entry name" value="MONOOXYGENASE NMA2164"/>
    <property type="match status" value="1"/>
</dbReference>
<dbReference type="EMBL" id="JAAGYR010000005">
    <property type="protein sequence ID" value="NEN75409.1"/>
    <property type="molecule type" value="Genomic_DNA"/>
</dbReference>
<dbReference type="PRINTS" id="PR00420">
    <property type="entry name" value="RNGMNOXGNASE"/>
</dbReference>
<dbReference type="InterPro" id="IPR051205">
    <property type="entry name" value="UbiH/COQ6_monooxygenase"/>
</dbReference>
<evidence type="ECO:0000259" key="8">
    <source>
        <dbReference type="Pfam" id="PF01494"/>
    </source>
</evidence>
<evidence type="ECO:0000313" key="10">
    <source>
        <dbReference type="Proteomes" id="UP000477651"/>
    </source>
</evidence>
<evidence type="ECO:0000313" key="9">
    <source>
        <dbReference type="EMBL" id="NEN75409.1"/>
    </source>
</evidence>
<keyword evidence="7" id="KW-0503">Monooxygenase</keyword>
<dbReference type="PANTHER" id="PTHR43876">
    <property type="entry name" value="UBIQUINONE BIOSYNTHESIS MONOOXYGENASE COQ6, MITOCHONDRIAL"/>
    <property type="match status" value="1"/>
</dbReference>
<evidence type="ECO:0000256" key="1">
    <source>
        <dbReference type="ARBA" id="ARBA00001974"/>
    </source>
</evidence>
<evidence type="ECO:0000256" key="7">
    <source>
        <dbReference type="ARBA" id="ARBA00023033"/>
    </source>
</evidence>
<dbReference type="InterPro" id="IPR010971">
    <property type="entry name" value="UbiH/COQ6"/>
</dbReference>
<evidence type="ECO:0000256" key="3">
    <source>
        <dbReference type="ARBA" id="ARBA00005349"/>
    </source>
</evidence>
<evidence type="ECO:0000256" key="2">
    <source>
        <dbReference type="ARBA" id="ARBA00004749"/>
    </source>
</evidence>
<comment type="caution">
    <text evidence="9">The sequence shown here is derived from an EMBL/GenBank/DDBJ whole genome shotgun (WGS) entry which is preliminary data.</text>
</comment>
<evidence type="ECO:0000256" key="4">
    <source>
        <dbReference type="ARBA" id="ARBA00022630"/>
    </source>
</evidence>
<dbReference type="GO" id="GO:0016705">
    <property type="term" value="F:oxidoreductase activity, acting on paired donors, with incorporation or reduction of molecular oxygen"/>
    <property type="evidence" value="ECO:0007669"/>
    <property type="project" value="InterPro"/>
</dbReference>
<accession>A0A6L9Y4V1</accession>
<reference evidence="9 10" key="1">
    <citation type="submission" date="2020-02" db="EMBL/GenBank/DDBJ databases">
        <title>Pelistega sp. NLN82 were isolated from wild rodents of the Hainan Island.</title>
        <authorList>
            <person name="Niu N."/>
            <person name="Zhou J."/>
        </authorList>
    </citation>
    <scope>NUCLEOTIDE SEQUENCE [LARGE SCALE GENOMIC DNA]</scope>
    <source>
        <strain evidence="9 10">NLN82</strain>
    </source>
</reference>
<comment type="similarity">
    <text evidence="3">Belongs to the UbiH/COQ6 family.</text>
</comment>
<dbReference type="InterPro" id="IPR036188">
    <property type="entry name" value="FAD/NAD-bd_sf"/>
</dbReference>
<dbReference type="Gene3D" id="3.50.50.60">
    <property type="entry name" value="FAD/NAD(P)-binding domain"/>
    <property type="match status" value="2"/>
</dbReference>
<keyword evidence="6" id="KW-0560">Oxidoreductase</keyword>
<dbReference type="SUPFAM" id="SSF51905">
    <property type="entry name" value="FAD/NAD(P)-binding domain"/>
    <property type="match status" value="1"/>
</dbReference>
<dbReference type="GO" id="GO:0006744">
    <property type="term" value="P:ubiquinone biosynthetic process"/>
    <property type="evidence" value="ECO:0007669"/>
    <property type="project" value="UniProtKB-UniPathway"/>
</dbReference>
<dbReference type="AlphaFoldDB" id="A0A6L9Y4V1"/>
<evidence type="ECO:0000256" key="6">
    <source>
        <dbReference type="ARBA" id="ARBA00023002"/>
    </source>
</evidence>
<dbReference type="Proteomes" id="UP000477651">
    <property type="component" value="Unassembled WGS sequence"/>
</dbReference>
<dbReference type="UniPathway" id="UPA00232"/>
<comment type="pathway">
    <text evidence="2">Cofactor biosynthesis; ubiquinone biosynthesis.</text>
</comment>
<dbReference type="NCBIfam" id="TIGR01988">
    <property type="entry name" value="Ubi-OHases"/>
    <property type="match status" value="1"/>
</dbReference>
<name>A0A6L9Y4V1_9BURK</name>
<dbReference type="GO" id="GO:0071949">
    <property type="term" value="F:FAD binding"/>
    <property type="evidence" value="ECO:0007669"/>
    <property type="project" value="InterPro"/>
</dbReference>